<sequence length="66" mass="7758">MQDPKVSLGDGETPLKILQWHKRIGVEKRIELRRLEFTQVFPLMCFESLEWRSQILPSVESLTDDS</sequence>
<comment type="caution">
    <text evidence="1">The sequence shown here is derived from an EMBL/GenBank/DDBJ whole genome shotgun (WGS) entry which is preliminary data.</text>
</comment>
<dbReference type="Proteomes" id="UP001151760">
    <property type="component" value="Unassembled WGS sequence"/>
</dbReference>
<reference evidence="1" key="1">
    <citation type="journal article" date="2022" name="Int. J. Mol. Sci.">
        <title>Draft Genome of Tanacetum Coccineum: Genomic Comparison of Closely Related Tanacetum-Family Plants.</title>
        <authorList>
            <person name="Yamashiro T."/>
            <person name="Shiraishi A."/>
            <person name="Nakayama K."/>
            <person name="Satake H."/>
        </authorList>
    </citation>
    <scope>NUCLEOTIDE SEQUENCE</scope>
</reference>
<accession>A0ABQ4WJA0</accession>
<reference evidence="1" key="2">
    <citation type="submission" date="2022-01" db="EMBL/GenBank/DDBJ databases">
        <authorList>
            <person name="Yamashiro T."/>
            <person name="Shiraishi A."/>
            <person name="Satake H."/>
            <person name="Nakayama K."/>
        </authorList>
    </citation>
    <scope>NUCLEOTIDE SEQUENCE</scope>
</reference>
<proteinExistence type="predicted"/>
<organism evidence="1 2">
    <name type="scientific">Tanacetum coccineum</name>
    <dbReference type="NCBI Taxonomy" id="301880"/>
    <lineage>
        <taxon>Eukaryota</taxon>
        <taxon>Viridiplantae</taxon>
        <taxon>Streptophyta</taxon>
        <taxon>Embryophyta</taxon>
        <taxon>Tracheophyta</taxon>
        <taxon>Spermatophyta</taxon>
        <taxon>Magnoliopsida</taxon>
        <taxon>eudicotyledons</taxon>
        <taxon>Gunneridae</taxon>
        <taxon>Pentapetalae</taxon>
        <taxon>asterids</taxon>
        <taxon>campanulids</taxon>
        <taxon>Asterales</taxon>
        <taxon>Asteraceae</taxon>
        <taxon>Asteroideae</taxon>
        <taxon>Anthemideae</taxon>
        <taxon>Anthemidinae</taxon>
        <taxon>Tanacetum</taxon>
    </lineage>
</organism>
<protein>
    <submittedName>
        <fullName evidence="1">Uncharacterized protein</fullName>
    </submittedName>
</protein>
<evidence type="ECO:0000313" key="2">
    <source>
        <dbReference type="Proteomes" id="UP001151760"/>
    </source>
</evidence>
<evidence type="ECO:0000313" key="1">
    <source>
        <dbReference type="EMBL" id="GJS52919.1"/>
    </source>
</evidence>
<gene>
    <name evidence="1" type="ORF">Tco_0626281</name>
</gene>
<keyword evidence="2" id="KW-1185">Reference proteome</keyword>
<name>A0ABQ4WJA0_9ASTR</name>
<dbReference type="EMBL" id="BQNB010008690">
    <property type="protein sequence ID" value="GJS52919.1"/>
    <property type="molecule type" value="Genomic_DNA"/>
</dbReference>